<proteinExistence type="predicted"/>
<dbReference type="SUPFAM" id="SSF51045">
    <property type="entry name" value="WW domain"/>
    <property type="match status" value="4"/>
</dbReference>
<dbReference type="InterPro" id="IPR052895">
    <property type="entry name" value="HetReg/Transcr_Mod"/>
</dbReference>
<evidence type="ECO:0000259" key="2">
    <source>
        <dbReference type="PROSITE" id="PS50020"/>
    </source>
</evidence>
<dbReference type="Pfam" id="PF06985">
    <property type="entry name" value="HET"/>
    <property type="match status" value="1"/>
</dbReference>
<dbReference type="InterPro" id="IPR010730">
    <property type="entry name" value="HET"/>
</dbReference>
<evidence type="ECO:0000313" key="4">
    <source>
        <dbReference type="Proteomes" id="UP000182658"/>
    </source>
</evidence>
<dbReference type="PROSITE" id="PS01159">
    <property type="entry name" value="WW_DOMAIN_1"/>
    <property type="match status" value="2"/>
</dbReference>
<gene>
    <name evidence="3" type="ORF">CONLIGDRAFT_705962</name>
</gene>
<feature type="domain" description="WW" evidence="2">
    <location>
        <begin position="157"/>
        <end position="190"/>
    </location>
</feature>
<evidence type="ECO:0000256" key="1">
    <source>
        <dbReference type="SAM" id="MobiDB-lite"/>
    </source>
</evidence>
<name>A0A1J7JJX6_9PEZI</name>
<dbReference type="EMBL" id="KV875099">
    <property type="protein sequence ID" value="OIW27962.1"/>
    <property type="molecule type" value="Genomic_DNA"/>
</dbReference>
<accession>A0A1J7JJX6</accession>
<dbReference type="PROSITE" id="PS50020">
    <property type="entry name" value="WW_DOMAIN_2"/>
    <property type="match status" value="3"/>
</dbReference>
<dbReference type="Proteomes" id="UP000182658">
    <property type="component" value="Unassembled WGS sequence"/>
</dbReference>
<keyword evidence="4" id="KW-1185">Reference proteome</keyword>
<dbReference type="PANTHER" id="PTHR24148:SF73">
    <property type="entry name" value="HET DOMAIN PROTEIN (AFU_ORTHOLOGUE AFUA_8G01020)"/>
    <property type="match status" value="1"/>
</dbReference>
<dbReference type="Gene3D" id="2.20.70.10">
    <property type="match status" value="3"/>
</dbReference>
<sequence>MWLIMWPTTARGVKEVQPHAFFTTGTFHHELEMTQEHTEGQSTPLSTPEVPPSPAGNTSTPSHRSSPPPLRYRAEEVERKTEAVIRYEWEQQYNDEGEVCFVDRETGLRIVRDPLFGVTGAGELPEGWELRWTDQYEARFVDLNAGTTTKFDPRPSRPLPDGWEMRVNESRRLYFVDHTTQTTSFKDPRGDPGWQFAERLPAGWEMRHNPGRRIYFVNHNSRETTYTDPRYRPALTSPMTHPSPSDALRKTAQKTQPSEAVRTADKVEEPEGSSFNYRPIHTADEIRTLTIQPASRHEAAIICTLQHVTLGSLPKYEALSYTWGDKANQHSILLDGQQFRVRENAAAALRRLRLRSKSRTIWIDAICINQRDPAEKQQQLPLMTKIYEQAEQVCVWLGEATEGSVIGMSELTDKINLQNTMALHTWKVDRKHGGLLLPLRERFRSGVATQESGDRATEMTLGELRELLSRPWWTRVWIMQEAIVAQKLTFMCGEHTASWESVGKKYKKQTKTSRSVSPFGIWTDPAGELFDDIYGVIDGFRTGWATKKYDISLYRLLSEFRRLQCTDPRDRVFAFLGLVSFTSKWSFKPDYTSSVGTTFRNFVRSMIQYTESLDILNCLRESRQQHLRRKRRPAVAYSLVDQARYHDINATVVDGKKTRMAWVRLPPGWERVQDSKTSCHYYDWNTRTRHDISPLANQGPFPPSHVGQQKICPEGWTKTWDNLGRSRVAYDPDSKDPKSNPDPVPADLNDLPSWVPNWAAISDLDAAPLLDWTGDSTPRYSAGGTQPPLIRPDPNPNVLAIDGLEFDKIVQICSPWHPESKTPPMSRKGIDVLHTWEALGLADITTCPYGGTAAARKEALWRTHIGDHAGGAGAEPVSYGRLVECWYDRIGWAREVPRLDDLAGKGLVDTVKLQVLAAHKSEIAMRDHYLALFEGEWTGTDGPSEAQIDESSAPGFQKRVRRELKDGLAGYGACARRIYEMCANRAFFVTGRGYMGLAPWSAACGDGVFVLRGGRTPFILREQAAGGHGLVGEAYVYGIMGGEAWGWEFGSVETVRLV</sequence>
<dbReference type="Pfam" id="PF00397">
    <property type="entry name" value="WW"/>
    <property type="match status" value="2"/>
</dbReference>
<dbReference type="SMART" id="SM00456">
    <property type="entry name" value="WW"/>
    <property type="match status" value="4"/>
</dbReference>
<dbReference type="PANTHER" id="PTHR24148">
    <property type="entry name" value="ANKYRIN REPEAT DOMAIN-CONTAINING PROTEIN 39 HOMOLOG-RELATED"/>
    <property type="match status" value="1"/>
</dbReference>
<feature type="region of interest" description="Disordered" evidence="1">
    <location>
        <begin position="727"/>
        <end position="748"/>
    </location>
</feature>
<feature type="region of interest" description="Disordered" evidence="1">
    <location>
        <begin position="34"/>
        <end position="74"/>
    </location>
</feature>
<protein>
    <submittedName>
        <fullName evidence="3">HET-domain-containing protein</fullName>
    </submittedName>
</protein>
<feature type="domain" description="WW" evidence="2">
    <location>
        <begin position="122"/>
        <end position="155"/>
    </location>
</feature>
<evidence type="ECO:0000313" key="3">
    <source>
        <dbReference type="EMBL" id="OIW27962.1"/>
    </source>
</evidence>
<feature type="compositionally biased region" description="Basic and acidic residues" evidence="1">
    <location>
        <begin position="728"/>
        <end position="739"/>
    </location>
</feature>
<dbReference type="CDD" id="cd00201">
    <property type="entry name" value="WW"/>
    <property type="match status" value="2"/>
</dbReference>
<dbReference type="InterPro" id="IPR036020">
    <property type="entry name" value="WW_dom_sf"/>
</dbReference>
<dbReference type="Pfam" id="PF26639">
    <property type="entry name" value="Het-6_barrel"/>
    <property type="match status" value="1"/>
</dbReference>
<dbReference type="OrthoDB" id="3553147at2759"/>
<organism evidence="3 4">
    <name type="scientific">Coniochaeta ligniaria NRRL 30616</name>
    <dbReference type="NCBI Taxonomy" id="1408157"/>
    <lineage>
        <taxon>Eukaryota</taxon>
        <taxon>Fungi</taxon>
        <taxon>Dikarya</taxon>
        <taxon>Ascomycota</taxon>
        <taxon>Pezizomycotina</taxon>
        <taxon>Sordariomycetes</taxon>
        <taxon>Sordariomycetidae</taxon>
        <taxon>Coniochaetales</taxon>
        <taxon>Coniochaetaceae</taxon>
        <taxon>Coniochaeta</taxon>
    </lineage>
</organism>
<dbReference type="STRING" id="1408157.A0A1J7JJX6"/>
<feature type="domain" description="WW" evidence="2">
    <location>
        <begin position="198"/>
        <end position="231"/>
    </location>
</feature>
<dbReference type="AlphaFoldDB" id="A0A1J7JJX6"/>
<dbReference type="InterPro" id="IPR001202">
    <property type="entry name" value="WW_dom"/>
</dbReference>
<dbReference type="InParanoid" id="A0A1J7JJX6"/>
<feature type="region of interest" description="Disordered" evidence="1">
    <location>
        <begin position="225"/>
        <end position="278"/>
    </location>
</feature>
<reference evidence="3 4" key="1">
    <citation type="submission" date="2016-10" db="EMBL/GenBank/DDBJ databases">
        <title>Draft genome sequence of Coniochaeta ligniaria NRRL30616, a lignocellulolytic fungus for bioabatement of inhibitors in plant biomass hydrolysates.</title>
        <authorList>
            <consortium name="DOE Joint Genome Institute"/>
            <person name="Jimenez D.J."/>
            <person name="Hector R.E."/>
            <person name="Riley R."/>
            <person name="Sun H."/>
            <person name="Grigoriev I.V."/>
            <person name="Van Elsas J.D."/>
            <person name="Nichols N.N."/>
        </authorList>
    </citation>
    <scope>NUCLEOTIDE SEQUENCE [LARGE SCALE GENOMIC DNA]</scope>
    <source>
        <strain evidence="3 4">NRRL 30616</strain>
    </source>
</reference>